<protein>
    <submittedName>
        <fullName evidence="1">Uncharacterized protein</fullName>
    </submittedName>
</protein>
<name>A0AAD7CXS6_MYCRO</name>
<dbReference type="InterPro" id="IPR052604">
    <property type="entry name" value="Mito_Tim_assembly_helper"/>
</dbReference>
<evidence type="ECO:0000313" key="1">
    <source>
        <dbReference type="EMBL" id="KAJ7663604.1"/>
    </source>
</evidence>
<organism evidence="1 2">
    <name type="scientific">Mycena rosella</name>
    <name type="common">Pink bonnet</name>
    <name type="synonym">Agaricus rosellus</name>
    <dbReference type="NCBI Taxonomy" id="1033263"/>
    <lineage>
        <taxon>Eukaryota</taxon>
        <taxon>Fungi</taxon>
        <taxon>Dikarya</taxon>
        <taxon>Basidiomycota</taxon>
        <taxon>Agaricomycotina</taxon>
        <taxon>Agaricomycetes</taxon>
        <taxon>Agaricomycetidae</taxon>
        <taxon>Agaricales</taxon>
        <taxon>Marasmiineae</taxon>
        <taxon>Mycenaceae</taxon>
        <taxon>Mycena</taxon>
    </lineage>
</organism>
<dbReference type="GO" id="GO:0005758">
    <property type="term" value="C:mitochondrial intermembrane space"/>
    <property type="evidence" value="ECO:0007669"/>
    <property type="project" value="TreeGrafter"/>
</dbReference>
<dbReference type="PANTHER" id="PTHR28082:SF2">
    <property type="entry name" value="CHY-TYPE DOMAIN-CONTAINING PROTEIN"/>
    <property type="match status" value="1"/>
</dbReference>
<proteinExistence type="predicted"/>
<evidence type="ECO:0000313" key="2">
    <source>
        <dbReference type="Proteomes" id="UP001221757"/>
    </source>
</evidence>
<dbReference type="Proteomes" id="UP001221757">
    <property type="component" value="Unassembled WGS sequence"/>
</dbReference>
<reference evidence="1" key="1">
    <citation type="submission" date="2023-03" db="EMBL/GenBank/DDBJ databases">
        <title>Massive genome expansion in bonnet fungi (Mycena s.s.) driven by repeated elements and novel gene families across ecological guilds.</title>
        <authorList>
            <consortium name="Lawrence Berkeley National Laboratory"/>
            <person name="Harder C.B."/>
            <person name="Miyauchi S."/>
            <person name="Viragh M."/>
            <person name="Kuo A."/>
            <person name="Thoen E."/>
            <person name="Andreopoulos B."/>
            <person name="Lu D."/>
            <person name="Skrede I."/>
            <person name="Drula E."/>
            <person name="Henrissat B."/>
            <person name="Morin E."/>
            <person name="Kohler A."/>
            <person name="Barry K."/>
            <person name="LaButti K."/>
            <person name="Morin E."/>
            <person name="Salamov A."/>
            <person name="Lipzen A."/>
            <person name="Mereny Z."/>
            <person name="Hegedus B."/>
            <person name="Baldrian P."/>
            <person name="Stursova M."/>
            <person name="Weitz H."/>
            <person name="Taylor A."/>
            <person name="Grigoriev I.V."/>
            <person name="Nagy L.G."/>
            <person name="Martin F."/>
            <person name="Kauserud H."/>
        </authorList>
    </citation>
    <scope>NUCLEOTIDE SEQUENCE</scope>
    <source>
        <strain evidence="1">CBHHK067</strain>
    </source>
</reference>
<comment type="caution">
    <text evidence="1">The sequence shown here is derived from an EMBL/GenBank/DDBJ whole genome shotgun (WGS) entry which is preliminary data.</text>
</comment>
<keyword evidence="2" id="KW-1185">Reference proteome</keyword>
<dbReference type="PANTHER" id="PTHR28082">
    <property type="entry name" value="ZINC FINGER PROTEIN"/>
    <property type="match status" value="1"/>
</dbReference>
<dbReference type="EMBL" id="JARKIE010000230">
    <property type="protein sequence ID" value="KAJ7663604.1"/>
    <property type="molecule type" value="Genomic_DNA"/>
</dbReference>
<accession>A0AAD7CXS6</accession>
<gene>
    <name evidence="1" type="ORF">B0H17DRAFT_1092523</name>
</gene>
<feature type="non-terminal residue" evidence="1">
    <location>
        <position position="1"/>
    </location>
</feature>
<dbReference type="GO" id="GO:0045041">
    <property type="term" value="P:protein import into mitochondrial intermembrane space"/>
    <property type="evidence" value="ECO:0007669"/>
    <property type="project" value="TreeGrafter"/>
</dbReference>
<dbReference type="AlphaFoldDB" id="A0AAD7CXS6"/>
<sequence length="94" mass="10611">HILNAQVAIRARVVLQALVRLRRVPRGRAGAPACQGRRDGKKCKKAFRKDMAVYEESAEYCPHCDNHYVLDVKTRVVKLEGEDLSRPPADCARL</sequence>
<feature type="non-terminal residue" evidence="1">
    <location>
        <position position="94"/>
    </location>
</feature>
<dbReference type="GO" id="GO:0008270">
    <property type="term" value="F:zinc ion binding"/>
    <property type="evidence" value="ECO:0007669"/>
    <property type="project" value="TreeGrafter"/>
</dbReference>